<evidence type="ECO:0000313" key="4">
    <source>
        <dbReference type="Proteomes" id="UP001225034"/>
    </source>
</evidence>
<comment type="caution">
    <text evidence="3">The sequence shown here is derived from an EMBL/GenBank/DDBJ whole genome shotgun (WGS) entry which is preliminary data.</text>
</comment>
<dbReference type="EC" id="2.4.1.-" evidence="3"/>
<dbReference type="SUPFAM" id="SSF53756">
    <property type="entry name" value="UDP-Glycosyltransferase/glycogen phosphorylase"/>
    <property type="match status" value="1"/>
</dbReference>
<feature type="domain" description="Glycosyltransferase subfamily 4-like N-terminal" evidence="2">
    <location>
        <begin position="43"/>
        <end position="137"/>
    </location>
</feature>
<evidence type="ECO:0000259" key="2">
    <source>
        <dbReference type="Pfam" id="PF13439"/>
    </source>
</evidence>
<sequence>MIRLAMFSSAEKIKGQGVASAYRELLNLLAQYPLTYQMSVNKWDSADISHYHTVDLHFYLSSFSKKRGIKVGYVHFLPETIDDSLELPSLFRTFFYRYLISFYNRMDQLVVVNPSFISKLTAHGIDSEKIHYIPNFVSGQTFYQMDSLTRKQIKDEHNLNSHAFTVIGAGQIQHRKGVLDFIEVAKRLPDVQFVWVGGFSFGKITSGYKELKDIVDNPPSNVRFTGIVDRDQMNTYFNMADLMFLPSFHELFPMTILEAMSCGCPILLRDLELYEDILFDYYVKENSIDGFVDQVKRLKEDKSYYQTASQSAQRGASHYSEERLTDLWNTFYHSLHGANQVSHI</sequence>
<dbReference type="Pfam" id="PF13439">
    <property type="entry name" value="Glyco_transf_4"/>
    <property type="match status" value="1"/>
</dbReference>
<keyword evidence="3" id="KW-0328">Glycosyltransferase</keyword>
<accession>A0ABT9YF16</accession>
<gene>
    <name evidence="3" type="ORF">J2S05_000905</name>
</gene>
<dbReference type="InterPro" id="IPR001296">
    <property type="entry name" value="Glyco_trans_1"/>
</dbReference>
<proteinExistence type="predicted"/>
<evidence type="ECO:0000313" key="3">
    <source>
        <dbReference type="EMBL" id="MDQ0206131.1"/>
    </source>
</evidence>
<dbReference type="RefSeq" id="WP_306980302.1">
    <property type="nucleotide sequence ID" value="NZ_JAUSUA010000001.1"/>
</dbReference>
<dbReference type="PANTHER" id="PTHR45947:SF3">
    <property type="entry name" value="SULFOQUINOVOSYL TRANSFERASE SQD2"/>
    <property type="match status" value="1"/>
</dbReference>
<reference evidence="3 4" key="1">
    <citation type="submission" date="2023-07" db="EMBL/GenBank/DDBJ databases">
        <title>Genomic Encyclopedia of Type Strains, Phase IV (KMG-IV): sequencing the most valuable type-strain genomes for metagenomic binning, comparative biology and taxonomic classification.</title>
        <authorList>
            <person name="Goeker M."/>
        </authorList>
    </citation>
    <scope>NUCLEOTIDE SEQUENCE [LARGE SCALE GENOMIC DNA]</scope>
    <source>
        <strain evidence="3 4">DSM 19154</strain>
    </source>
</reference>
<feature type="domain" description="Glycosyl transferase family 1" evidence="1">
    <location>
        <begin position="150"/>
        <end position="313"/>
    </location>
</feature>
<dbReference type="EMBL" id="JAUSUA010000001">
    <property type="protein sequence ID" value="MDQ0206131.1"/>
    <property type="molecule type" value="Genomic_DNA"/>
</dbReference>
<keyword evidence="3" id="KW-0808">Transferase</keyword>
<dbReference type="Pfam" id="PF00534">
    <property type="entry name" value="Glycos_transf_1"/>
    <property type="match status" value="1"/>
</dbReference>
<dbReference type="InterPro" id="IPR028098">
    <property type="entry name" value="Glyco_trans_4-like_N"/>
</dbReference>
<keyword evidence="4" id="KW-1185">Reference proteome</keyword>
<protein>
    <submittedName>
        <fullName evidence="3">1,2-diacylglycerol-3-alpha-glucose alpha-1,2-galactosyltransferase</fullName>
        <ecNumber evidence="3">2.4.1.-</ecNumber>
    </submittedName>
</protein>
<evidence type="ECO:0000259" key="1">
    <source>
        <dbReference type="Pfam" id="PF00534"/>
    </source>
</evidence>
<name>A0ABT9YF16_9BACI</name>
<organism evidence="3 4">
    <name type="scientific">Alkalicoccobacillus murimartini</name>
    <dbReference type="NCBI Taxonomy" id="171685"/>
    <lineage>
        <taxon>Bacteria</taxon>
        <taxon>Bacillati</taxon>
        <taxon>Bacillota</taxon>
        <taxon>Bacilli</taxon>
        <taxon>Bacillales</taxon>
        <taxon>Bacillaceae</taxon>
        <taxon>Alkalicoccobacillus</taxon>
    </lineage>
</organism>
<dbReference type="Proteomes" id="UP001225034">
    <property type="component" value="Unassembled WGS sequence"/>
</dbReference>
<dbReference type="CDD" id="cd03801">
    <property type="entry name" value="GT4_PimA-like"/>
    <property type="match status" value="1"/>
</dbReference>
<dbReference type="InterPro" id="IPR050194">
    <property type="entry name" value="Glycosyltransferase_grp1"/>
</dbReference>
<dbReference type="PANTHER" id="PTHR45947">
    <property type="entry name" value="SULFOQUINOVOSYL TRANSFERASE SQD2"/>
    <property type="match status" value="1"/>
</dbReference>
<dbReference type="GO" id="GO:0016757">
    <property type="term" value="F:glycosyltransferase activity"/>
    <property type="evidence" value="ECO:0007669"/>
    <property type="project" value="UniProtKB-KW"/>
</dbReference>
<dbReference type="Gene3D" id="3.40.50.2000">
    <property type="entry name" value="Glycogen Phosphorylase B"/>
    <property type="match status" value="2"/>
</dbReference>